<evidence type="ECO:0000313" key="2">
    <source>
        <dbReference type="Proteomes" id="UP000199428"/>
    </source>
</evidence>
<gene>
    <name evidence="1" type="ORF">SAMN02910350_00986</name>
</gene>
<evidence type="ECO:0000313" key="1">
    <source>
        <dbReference type="EMBL" id="SCZ77896.1"/>
    </source>
</evidence>
<dbReference type="InterPro" id="IPR046169">
    <property type="entry name" value="DUF6171"/>
</dbReference>
<accession>A0A1G5RV50</accession>
<dbReference type="EMBL" id="FMWK01000004">
    <property type="protein sequence ID" value="SCZ77896.1"/>
    <property type="molecule type" value="Genomic_DNA"/>
</dbReference>
<dbReference type="AlphaFoldDB" id="A0A1G5RV50"/>
<name>A0A1G5RV50_PSEXY</name>
<sequence length="82" mass="9294">MTEKRVCTRCLLRDMIDADMGMIEKYKAALKAEDTVDDTEYERRLGICTGCEKLNEGTCMSCGCYVELRAAAKISKCPTKKW</sequence>
<protein>
    <submittedName>
        <fullName evidence="1">Uncharacterized protein</fullName>
    </submittedName>
</protein>
<reference evidence="1 2" key="1">
    <citation type="submission" date="2016-10" db="EMBL/GenBank/DDBJ databases">
        <authorList>
            <person name="de Groot N.N."/>
        </authorList>
    </citation>
    <scope>NUCLEOTIDE SEQUENCE [LARGE SCALE GENOMIC DNA]</scope>
    <source>
        <strain evidence="1 2">DSM 10317</strain>
    </source>
</reference>
<proteinExistence type="predicted"/>
<organism evidence="1 2">
    <name type="scientific">Pseudobutyrivibrio xylanivorans</name>
    <dbReference type="NCBI Taxonomy" id="185007"/>
    <lineage>
        <taxon>Bacteria</taxon>
        <taxon>Bacillati</taxon>
        <taxon>Bacillota</taxon>
        <taxon>Clostridia</taxon>
        <taxon>Lachnospirales</taxon>
        <taxon>Lachnospiraceae</taxon>
        <taxon>Pseudobutyrivibrio</taxon>
    </lineage>
</organism>
<dbReference type="RefSeq" id="WP_090161811.1">
    <property type="nucleotide sequence ID" value="NZ_FMWK01000004.1"/>
</dbReference>
<dbReference type="Proteomes" id="UP000199428">
    <property type="component" value="Unassembled WGS sequence"/>
</dbReference>
<dbReference type="Pfam" id="PF19668">
    <property type="entry name" value="DUF6171"/>
    <property type="match status" value="1"/>
</dbReference>